<dbReference type="OrthoDB" id="3255221at2759"/>
<name>A0A9P6C1C0_9AGAR</name>
<dbReference type="EMBL" id="MU151193">
    <property type="protein sequence ID" value="KAF9447592.1"/>
    <property type="molecule type" value="Genomic_DNA"/>
</dbReference>
<protein>
    <submittedName>
        <fullName evidence="1">Uncharacterized protein</fullName>
    </submittedName>
</protein>
<gene>
    <name evidence="1" type="ORF">P691DRAFT_671210</name>
</gene>
<dbReference type="AlphaFoldDB" id="A0A9P6C1C0"/>
<dbReference type="Proteomes" id="UP000807342">
    <property type="component" value="Unassembled WGS sequence"/>
</dbReference>
<keyword evidence="2" id="KW-1185">Reference proteome</keyword>
<evidence type="ECO:0000313" key="2">
    <source>
        <dbReference type="Proteomes" id="UP000807342"/>
    </source>
</evidence>
<proteinExistence type="predicted"/>
<reference evidence="1" key="1">
    <citation type="submission" date="2020-11" db="EMBL/GenBank/DDBJ databases">
        <authorList>
            <consortium name="DOE Joint Genome Institute"/>
            <person name="Ahrendt S."/>
            <person name="Riley R."/>
            <person name="Andreopoulos W."/>
            <person name="Labutti K."/>
            <person name="Pangilinan J."/>
            <person name="Ruiz-Duenas F.J."/>
            <person name="Barrasa J.M."/>
            <person name="Sanchez-Garcia M."/>
            <person name="Camarero S."/>
            <person name="Miyauchi S."/>
            <person name="Serrano A."/>
            <person name="Linde D."/>
            <person name="Babiker R."/>
            <person name="Drula E."/>
            <person name="Ayuso-Fernandez I."/>
            <person name="Pacheco R."/>
            <person name="Padilla G."/>
            <person name="Ferreira P."/>
            <person name="Barriuso J."/>
            <person name="Kellner H."/>
            <person name="Castanera R."/>
            <person name="Alfaro M."/>
            <person name="Ramirez L."/>
            <person name="Pisabarro A.G."/>
            <person name="Kuo A."/>
            <person name="Tritt A."/>
            <person name="Lipzen A."/>
            <person name="He G."/>
            <person name="Yan M."/>
            <person name="Ng V."/>
            <person name="Cullen D."/>
            <person name="Martin F."/>
            <person name="Rosso M.-N."/>
            <person name="Henrissat B."/>
            <person name="Hibbett D."/>
            <person name="Martinez A.T."/>
            <person name="Grigoriev I.V."/>
        </authorList>
    </citation>
    <scope>NUCLEOTIDE SEQUENCE</scope>
    <source>
        <strain evidence="1">MF-IS2</strain>
    </source>
</reference>
<organism evidence="1 2">
    <name type="scientific">Macrolepiota fuliginosa MF-IS2</name>
    <dbReference type="NCBI Taxonomy" id="1400762"/>
    <lineage>
        <taxon>Eukaryota</taxon>
        <taxon>Fungi</taxon>
        <taxon>Dikarya</taxon>
        <taxon>Basidiomycota</taxon>
        <taxon>Agaricomycotina</taxon>
        <taxon>Agaricomycetes</taxon>
        <taxon>Agaricomycetidae</taxon>
        <taxon>Agaricales</taxon>
        <taxon>Agaricineae</taxon>
        <taxon>Agaricaceae</taxon>
        <taxon>Macrolepiota</taxon>
    </lineage>
</organism>
<accession>A0A9P6C1C0</accession>
<evidence type="ECO:0000313" key="1">
    <source>
        <dbReference type="EMBL" id="KAF9447592.1"/>
    </source>
</evidence>
<sequence>MPWPAHIQQDLNGLSDTDNIRNHFYPLYLDILVECFPKDRFRICPLYATSAEPFDGLGGLPHCPEGLDTTISIVVQTRDPPDNLVLFIDILPPTSLQKMWLRKEDDERMRGYMEQLADSTNLPKLYGISAHGTRLCYYNVDLRSDPRSEERLTTDTAPEQWWSSDLREWEGRVKFFTLIQEIRNWVDSPTS</sequence>
<comment type="caution">
    <text evidence="1">The sequence shown here is derived from an EMBL/GenBank/DDBJ whole genome shotgun (WGS) entry which is preliminary data.</text>
</comment>